<reference evidence="2" key="1">
    <citation type="submission" date="2016-11" db="UniProtKB">
        <authorList>
            <consortium name="WormBaseParasite"/>
        </authorList>
    </citation>
    <scope>IDENTIFICATION</scope>
</reference>
<protein>
    <submittedName>
        <fullName evidence="2">Coiled-coil domain containing 112</fullName>
    </submittedName>
</protein>
<evidence type="ECO:0000313" key="2">
    <source>
        <dbReference type="WBParaSite" id="BXY_1453200.1"/>
    </source>
</evidence>
<dbReference type="Proteomes" id="UP000095284">
    <property type="component" value="Unplaced"/>
</dbReference>
<organism evidence="1 2">
    <name type="scientific">Bursaphelenchus xylophilus</name>
    <name type="common">Pinewood nematode worm</name>
    <name type="synonym">Aphelenchoides xylophilus</name>
    <dbReference type="NCBI Taxonomy" id="6326"/>
    <lineage>
        <taxon>Eukaryota</taxon>
        <taxon>Metazoa</taxon>
        <taxon>Ecdysozoa</taxon>
        <taxon>Nematoda</taxon>
        <taxon>Chromadorea</taxon>
        <taxon>Rhabditida</taxon>
        <taxon>Tylenchina</taxon>
        <taxon>Tylenchomorpha</taxon>
        <taxon>Aphelenchoidea</taxon>
        <taxon>Aphelenchoididae</taxon>
        <taxon>Bursaphelenchus</taxon>
    </lineage>
</organism>
<name>A0A1I7SN94_BURXY</name>
<dbReference type="AlphaFoldDB" id="A0A1I7SN94"/>
<proteinExistence type="predicted"/>
<sequence length="71" mass="8474">QFKERGLRKSSLEEAIRNTKADLMQQWGNAERQYIAEQKVHMLNELSELRHRSQSDYQGLEHKLLADVSWF</sequence>
<accession>A0A1I7SN94</accession>
<dbReference type="WBParaSite" id="BXY_1453200.1">
    <property type="protein sequence ID" value="BXY_1453200.1"/>
    <property type="gene ID" value="BXY_1453200"/>
</dbReference>
<evidence type="ECO:0000313" key="1">
    <source>
        <dbReference type="Proteomes" id="UP000095284"/>
    </source>
</evidence>